<evidence type="ECO:0000313" key="4">
    <source>
        <dbReference type="Proteomes" id="UP001174210"/>
    </source>
</evidence>
<dbReference type="Proteomes" id="UP001174210">
    <property type="component" value="Unassembled WGS sequence"/>
</dbReference>
<keyword evidence="1" id="KW-0560">Oxidoreductase</keyword>
<comment type="caution">
    <text evidence="3">The sequence shown here is derived from an EMBL/GenBank/DDBJ whole genome shotgun (WGS) entry which is preliminary data.</text>
</comment>
<dbReference type="SUPFAM" id="SSF51735">
    <property type="entry name" value="NAD(P)-binding Rossmann-fold domains"/>
    <property type="match status" value="1"/>
</dbReference>
<accession>A0ABT8J1T4</accession>
<dbReference type="PANTHER" id="PTHR43157:SF31">
    <property type="entry name" value="PHOSPHATIDYLINOSITOL-GLYCAN BIOSYNTHESIS CLASS F PROTEIN"/>
    <property type="match status" value="1"/>
</dbReference>
<dbReference type="RefSeq" id="WP_301220391.1">
    <property type="nucleotide sequence ID" value="NZ_JAROCB010000005.1"/>
</dbReference>
<dbReference type="PANTHER" id="PTHR43157">
    <property type="entry name" value="PHOSPHATIDYLINOSITOL-GLYCAN BIOSYNTHESIS CLASS F PROTEIN-RELATED"/>
    <property type="match status" value="1"/>
</dbReference>
<dbReference type="InterPro" id="IPR036291">
    <property type="entry name" value="NAD(P)-bd_dom_sf"/>
</dbReference>
<dbReference type="EMBL" id="JAROCB010000005">
    <property type="protein sequence ID" value="MDN4599046.1"/>
    <property type="molecule type" value="Genomic_DNA"/>
</dbReference>
<organism evidence="3 4">
    <name type="scientific">Leifsonia virtsii</name>
    <dbReference type="NCBI Taxonomy" id="3035915"/>
    <lineage>
        <taxon>Bacteria</taxon>
        <taxon>Bacillati</taxon>
        <taxon>Actinomycetota</taxon>
        <taxon>Actinomycetes</taxon>
        <taxon>Micrococcales</taxon>
        <taxon>Microbacteriaceae</taxon>
        <taxon>Leifsonia</taxon>
    </lineage>
</organism>
<protein>
    <submittedName>
        <fullName evidence="3">SDR family NAD(P)-dependent oxidoreductase</fullName>
    </submittedName>
</protein>
<dbReference type="Gene3D" id="3.40.50.720">
    <property type="entry name" value="NAD(P)-binding Rossmann-like Domain"/>
    <property type="match status" value="1"/>
</dbReference>
<name>A0ABT8J1T4_9MICO</name>
<evidence type="ECO:0000313" key="3">
    <source>
        <dbReference type="EMBL" id="MDN4599046.1"/>
    </source>
</evidence>
<dbReference type="PRINTS" id="PR00080">
    <property type="entry name" value="SDRFAMILY"/>
</dbReference>
<reference evidence="3" key="1">
    <citation type="submission" date="2023-03" db="EMBL/GenBank/DDBJ databases">
        <title>MT1 and MT2 Draft Genomes of Novel Species.</title>
        <authorList>
            <person name="Venkateswaran K."/>
        </authorList>
    </citation>
    <scope>NUCLEOTIDE SEQUENCE</scope>
    <source>
        <strain evidence="3">F6_8S_P_1A</strain>
    </source>
</reference>
<dbReference type="PRINTS" id="PR00081">
    <property type="entry name" value="GDHRDH"/>
</dbReference>
<keyword evidence="4" id="KW-1185">Reference proteome</keyword>
<sequence>MSRGSTRFGTVVLTGATSGIGREAALRIAPRCERLIVQGPEAPASVGALLAALNAVARGTVEYLSADFSRLDDVVALAASVRTLVGGSRVDLLVNNAGVPGAPTRVLTRDGFERTLQVNALAPALLTRLLMPSLAEGGRIVNVGSSAHRVEHFDWDDLALERDYTPVTAYARSKLTMVAWSRLLAGEIAPGGPTVVALCPGLNDTPLSSAMMGRIGGPATEGAARVLHAAEADVPSGSYLEGGRVVAPSADALEPRNQERLVETFWTTLRPYASSHRRSITWSTSP</sequence>
<dbReference type="Pfam" id="PF00106">
    <property type="entry name" value="adh_short"/>
    <property type="match status" value="1"/>
</dbReference>
<dbReference type="InterPro" id="IPR002347">
    <property type="entry name" value="SDR_fam"/>
</dbReference>
<proteinExistence type="inferred from homology"/>
<gene>
    <name evidence="3" type="ORF">P5G59_17985</name>
</gene>
<evidence type="ECO:0000256" key="1">
    <source>
        <dbReference type="ARBA" id="ARBA00023002"/>
    </source>
</evidence>
<comment type="similarity">
    <text evidence="2">Belongs to the short-chain dehydrogenases/reductases (SDR) family.</text>
</comment>
<evidence type="ECO:0000256" key="2">
    <source>
        <dbReference type="RuleBase" id="RU000363"/>
    </source>
</evidence>